<dbReference type="PANTHER" id="PTHR21137">
    <property type="entry name" value="ODORANT RECEPTOR"/>
    <property type="match status" value="1"/>
</dbReference>
<keyword evidence="7 10" id="KW-0472">Membrane</keyword>
<keyword evidence="6 10" id="KW-1133">Transmembrane helix</keyword>
<dbReference type="AlphaFoldDB" id="A0A0K8TVE4"/>
<dbReference type="InterPro" id="IPR004117">
    <property type="entry name" value="7tm6_olfct_rcpt"/>
</dbReference>
<dbReference type="GO" id="GO:0005886">
    <property type="term" value="C:plasma membrane"/>
    <property type="evidence" value="ECO:0007669"/>
    <property type="project" value="UniProtKB-SubCell"/>
</dbReference>
<feature type="transmembrane region" description="Helical" evidence="10">
    <location>
        <begin position="145"/>
        <end position="167"/>
    </location>
</feature>
<dbReference type="EMBL" id="GCVX01000185">
    <property type="protein sequence ID" value="JAI18045.1"/>
    <property type="molecule type" value="Transcribed_RNA"/>
</dbReference>
<organism evidence="11">
    <name type="scientific">Epiphyas postvittana</name>
    <name type="common">Light brown apple moth</name>
    <dbReference type="NCBI Taxonomy" id="65032"/>
    <lineage>
        <taxon>Eukaryota</taxon>
        <taxon>Metazoa</taxon>
        <taxon>Ecdysozoa</taxon>
        <taxon>Arthropoda</taxon>
        <taxon>Hexapoda</taxon>
        <taxon>Insecta</taxon>
        <taxon>Pterygota</taxon>
        <taxon>Neoptera</taxon>
        <taxon>Endopterygota</taxon>
        <taxon>Lepidoptera</taxon>
        <taxon>Glossata</taxon>
        <taxon>Ditrysia</taxon>
        <taxon>Tortricoidea</taxon>
        <taxon>Tortricidae</taxon>
        <taxon>Tortricinae</taxon>
        <taxon>Epiphyas</taxon>
    </lineage>
</organism>
<accession>A0A0K8TVE4</accession>
<feature type="transmembrane region" description="Helical" evidence="10">
    <location>
        <begin position="272"/>
        <end position="292"/>
    </location>
</feature>
<keyword evidence="3" id="KW-0716">Sensory transduction</keyword>
<evidence type="ECO:0000256" key="1">
    <source>
        <dbReference type="ARBA" id="ARBA00004651"/>
    </source>
</evidence>
<evidence type="ECO:0000256" key="7">
    <source>
        <dbReference type="ARBA" id="ARBA00023136"/>
    </source>
</evidence>
<reference evidence="11" key="1">
    <citation type="journal article" date="2015" name="PLoS ONE">
        <title>The Peripheral Olfactory Repertoire of the Lightbrown Apple Moth, Epiphyas postvittana.</title>
        <authorList>
            <person name="Corcoran J.A."/>
            <person name="Jordan M.D."/>
            <person name="Thrimawithana A.H."/>
            <person name="Crowhurst R.N."/>
            <person name="Newcomb R.D."/>
        </authorList>
    </citation>
    <scope>NUCLEOTIDE SEQUENCE</scope>
</reference>
<evidence type="ECO:0000313" key="11">
    <source>
        <dbReference type="EMBL" id="JAI18045.1"/>
    </source>
</evidence>
<feature type="transmembrane region" description="Helical" evidence="10">
    <location>
        <begin position="105"/>
        <end position="125"/>
    </location>
</feature>
<dbReference type="GO" id="GO:0005549">
    <property type="term" value="F:odorant binding"/>
    <property type="evidence" value="ECO:0007669"/>
    <property type="project" value="InterPro"/>
</dbReference>
<keyword evidence="9" id="KW-0807">Transducer</keyword>
<dbReference type="PANTHER" id="PTHR21137:SF35">
    <property type="entry name" value="ODORANT RECEPTOR 19A-RELATED"/>
    <property type="match status" value="1"/>
</dbReference>
<dbReference type="Pfam" id="PF02949">
    <property type="entry name" value="7tm_6"/>
    <property type="match status" value="1"/>
</dbReference>
<evidence type="ECO:0000256" key="4">
    <source>
        <dbReference type="ARBA" id="ARBA00022692"/>
    </source>
</evidence>
<keyword evidence="2" id="KW-1003">Cell membrane</keyword>
<proteinExistence type="predicted"/>
<evidence type="ECO:0000256" key="10">
    <source>
        <dbReference type="SAM" id="Phobius"/>
    </source>
</evidence>
<name>A0A0K8TVE4_EPIPO</name>
<protein>
    <submittedName>
        <fullName evidence="11">Odorant Receptor</fullName>
    </submittedName>
</protein>
<evidence type="ECO:0000256" key="3">
    <source>
        <dbReference type="ARBA" id="ARBA00022606"/>
    </source>
</evidence>
<sequence length="376" mass="41655">ESVSDRVARKLHDAYCWFSLVVTSAYLGQELIYAYQERGDMERFSRVMFLLLCHVTSIAKQVVFLVSASRITALLEGLDDAAYNPSEAKRASLLLERAQGARRLGALYAGTAAATCALWTLFPLLSRLRGGSVHFAFWMPLDYNATWLEFFIVLVYTHYVTTLVGVANTTMDAFIATILGQCKTQLTILKMDFESLGERAAERAKVTGERSGAAAASLLVQCVTHHHKICHTSRELQSVFGSAVLLQFGIGGWILCMAAFKLVGMNVASLEFVSILMFLMCILTELFLYCYYGNEVAVESTQVSDAVYGMRWTGGEVEGVGGRVRRALPFVLCCCAGAARRPLRPAALFIPLSLETFVTIIRSSYTFYAMLRQTQH</sequence>
<evidence type="ECO:0000256" key="8">
    <source>
        <dbReference type="ARBA" id="ARBA00023170"/>
    </source>
</evidence>
<dbReference type="GO" id="GO:0007165">
    <property type="term" value="P:signal transduction"/>
    <property type="evidence" value="ECO:0007669"/>
    <property type="project" value="UniProtKB-KW"/>
</dbReference>
<keyword evidence="8 11" id="KW-0675">Receptor</keyword>
<dbReference type="GO" id="GO:0004984">
    <property type="term" value="F:olfactory receptor activity"/>
    <property type="evidence" value="ECO:0007669"/>
    <property type="project" value="InterPro"/>
</dbReference>
<evidence type="ECO:0000256" key="6">
    <source>
        <dbReference type="ARBA" id="ARBA00022989"/>
    </source>
</evidence>
<comment type="subcellular location">
    <subcellularLocation>
        <location evidence="1">Cell membrane</location>
        <topology evidence="1">Multi-pass membrane protein</topology>
    </subcellularLocation>
</comment>
<keyword evidence="5" id="KW-0552">Olfaction</keyword>
<feature type="non-terminal residue" evidence="11">
    <location>
        <position position="1"/>
    </location>
</feature>
<evidence type="ECO:0000256" key="2">
    <source>
        <dbReference type="ARBA" id="ARBA00022475"/>
    </source>
</evidence>
<feature type="transmembrane region" description="Helical" evidence="10">
    <location>
        <begin position="238"/>
        <end position="260"/>
    </location>
</feature>
<evidence type="ECO:0000256" key="9">
    <source>
        <dbReference type="ARBA" id="ARBA00023224"/>
    </source>
</evidence>
<keyword evidence="4 10" id="KW-0812">Transmembrane</keyword>
<evidence type="ECO:0000256" key="5">
    <source>
        <dbReference type="ARBA" id="ARBA00022725"/>
    </source>
</evidence>